<dbReference type="CDD" id="cd00093">
    <property type="entry name" value="HTH_XRE"/>
    <property type="match status" value="1"/>
</dbReference>
<dbReference type="GO" id="GO:0003677">
    <property type="term" value="F:DNA binding"/>
    <property type="evidence" value="ECO:0007669"/>
    <property type="project" value="InterPro"/>
</dbReference>
<dbReference type="InterPro" id="IPR001387">
    <property type="entry name" value="Cro/C1-type_HTH"/>
</dbReference>
<dbReference type="InterPro" id="IPR010982">
    <property type="entry name" value="Lambda_DNA-bd_dom_sf"/>
</dbReference>
<name>A0A264VRQ1_PRORE</name>
<evidence type="ECO:0000313" key="4">
    <source>
        <dbReference type="Proteomes" id="UP000216001"/>
    </source>
</evidence>
<sequence length="97" mass="10734">MTISEKLKAIRNAEGLTQVQLCEIMDISISTLKKVEAGYHDPALSTMMKITNHPRFEKYALWLISDKTMPEAGQISPALAHSGQEKETSSLSEKKTG</sequence>
<dbReference type="SUPFAM" id="SSF47413">
    <property type="entry name" value="lambda repressor-like DNA-binding domains"/>
    <property type="match status" value="1"/>
</dbReference>
<accession>A0A264VRQ1</accession>
<dbReference type="PROSITE" id="PS50943">
    <property type="entry name" value="HTH_CROC1"/>
    <property type="match status" value="1"/>
</dbReference>
<comment type="caution">
    <text evidence="3">The sequence shown here is derived from an EMBL/GenBank/DDBJ whole genome shotgun (WGS) entry which is preliminary data.</text>
</comment>
<feature type="compositionally biased region" description="Basic and acidic residues" evidence="1">
    <location>
        <begin position="83"/>
        <end position="97"/>
    </location>
</feature>
<reference evidence="3 4" key="1">
    <citation type="submission" date="2017-07" db="EMBL/GenBank/DDBJ databases">
        <title>blaIMP-27 on transferable plasmids in Proteus mirabilis and Providencia rettgeri.</title>
        <authorList>
            <person name="Potter R."/>
        </authorList>
    </citation>
    <scope>NUCLEOTIDE SEQUENCE [LARGE SCALE GENOMIC DNA]</scope>
    <source>
        <strain evidence="3 4">PR1</strain>
    </source>
</reference>
<dbReference type="RefSeq" id="WP_094961848.1">
    <property type="nucleotide sequence ID" value="NZ_NOWC01000015.1"/>
</dbReference>
<dbReference type="SMART" id="SM00530">
    <property type="entry name" value="HTH_XRE"/>
    <property type="match status" value="1"/>
</dbReference>
<dbReference type="Gene3D" id="1.10.260.40">
    <property type="entry name" value="lambda repressor-like DNA-binding domains"/>
    <property type="match status" value="1"/>
</dbReference>
<dbReference type="Proteomes" id="UP000216001">
    <property type="component" value="Unassembled WGS sequence"/>
</dbReference>
<evidence type="ECO:0000259" key="2">
    <source>
        <dbReference type="PROSITE" id="PS50943"/>
    </source>
</evidence>
<dbReference type="AlphaFoldDB" id="A0A264VRQ1"/>
<organism evidence="3 4">
    <name type="scientific">Providencia rettgeri</name>
    <dbReference type="NCBI Taxonomy" id="587"/>
    <lineage>
        <taxon>Bacteria</taxon>
        <taxon>Pseudomonadati</taxon>
        <taxon>Pseudomonadota</taxon>
        <taxon>Gammaproteobacteria</taxon>
        <taxon>Enterobacterales</taxon>
        <taxon>Morganellaceae</taxon>
        <taxon>Providencia</taxon>
    </lineage>
</organism>
<dbReference type="Pfam" id="PF01381">
    <property type="entry name" value="HTH_3"/>
    <property type="match status" value="1"/>
</dbReference>
<evidence type="ECO:0000313" key="3">
    <source>
        <dbReference type="EMBL" id="OZS74040.1"/>
    </source>
</evidence>
<evidence type="ECO:0000256" key="1">
    <source>
        <dbReference type="SAM" id="MobiDB-lite"/>
    </source>
</evidence>
<protein>
    <submittedName>
        <fullName evidence="3">Transcriptional regulator</fullName>
    </submittedName>
</protein>
<feature type="domain" description="HTH cro/C1-type" evidence="2">
    <location>
        <begin position="7"/>
        <end position="50"/>
    </location>
</feature>
<feature type="region of interest" description="Disordered" evidence="1">
    <location>
        <begin position="73"/>
        <end position="97"/>
    </location>
</feature>
<dbReference type="EMBL" id="NOWC01000015">
    <property type="protein sequence ID" value="OZS74040.1"/>
    <property type="molecule type" value="Genomic_DNA"/>
</dbReference>
<gene>
    <name evidence="3" type="ORF">CHI95_13175</name>
</gene>
<proteinExistence type="predicted"/>